<reference evidence="4" key="1">
    <citation type="journal article" date="2019" name="Int. J. Syst. Evol. Microbiol.">
        <title>The Global Catalogue of Microorganisms (GCM) 10K type strain sequencing project: providing services to taxonomists for standard genome sequencing and annotation.</title>
        <authorList>
            <consortium name="The Broad Institute Genomics Platform"/>
            <consortium name="The Broad Institute Genome Sequencing Center for Infectious Disease"/>
            <person name="Wu L."/>
            <person name="Ma J."/>
        </authorList>
    </citation>
    <scope>NUCLEOTIDE SEQUENCE [LARGE SCALE GENOMIC DNA]</scope>
    <source>
        <strain evidence="4">JCM 17304</strain>
    </source>
</reference>
<feature type="domain" description="Prepilin type IV endopeptidase peptidase" evidence="2">
    <location>
        <begin position="3"/>
        <end position="96"/>
    </location>
</feature>
<keyword evidence="4" id="KW-1185">Reference proteome</keyword>
<dbReference type="Pfam" id="PF01478">
    <property type="entry name" value="Peptidase_A24"/>
    <property type="match status" value="1"/>
</dbReference>
<keyword evidence="1" id="KW-0812">Transmembrane</keyword>
<dbReference type="RefSeq" id="WP_344932759.1">
    <property type="nucleotide sequence ID" value="NZ_BAABDM010000001.1"/>
</dbReference>
<evidence type="ECO:0000259" key="2">
    <source>
        <dbReference type="Pfam" id="PF01478"/>
    </source>
</evidence>
<comment type="caution">
    <text evidence="3">The sequence shown here is derived from an EMBL/GenBank/DDBJ whole genome shotgun (WGS) entry which is preliminary data.</text>
</comment>
<dbReference type="InterPro" id="IPR000045">
    <property type="entry name" value="Prepilin_IV_endopep_pep"/>
</dbReference>
<keyword evidence="1" id="KW-1133">Transmembrane helix</keyword>
<feature type="transmembrane region" description="Helical" evidence="1">
    <location>
        <begin position="45"/>
        <end position="68"/>
    </location>
</feature>
<sequence length="152" mass="16265">MLINLIILCLVGYIDWQHRRIPNSLVVILAGWAACYAAFSSEVSVQSIFVNIGIGLALTVPGYIKGVVGGGDVKLMLALAPIYTTPQLLWVFSIGIGSLLFLMAVLHLAQRMPLTKAYYPNYAVQPSAFKRGLPLGSAIALGAIALAFINGF</sequence>
<dbReference type="Gene3D" id="1.20.120.1220">
    <property type="match status" value="1"/>
</dbReference>
<evidence type="ECO:0000256" key="1">
    <source>
        <dbReference type="SAM" id="Phobius"/>
    </source>
</evidence>
<organism evidence="3 4">
    <name type="scientific">Zhongshania borealis</name>
    <dbReference type="NCBI Taxonomy" id="889488"/>
    <lineage>
        <taxon>Bacteria</taxon>
        <taxon>Pseudomonadati</taxon>
        <taxon>Pseudomonadota</taxon>
        <taxon>Gammaproteobacteria</taxon>
        <taxon>Cellvibrionales</taxon>
        <taxon>Spongiibacteraceae</taxon>
        <taxon>Zhongshania</taxon>
    </lineage>
</organism>
<protein>
    <recommendedName>
        <fullName evidence="2">Prepilin type IV endopeptidase peptidase domain-containing protein</fullName>
    </recommendedName>
</protein>
<accession>A0ABP7WFY3</accession>
<proteinExistence type="predicted"/>
<name>A0ABP7WFY3_9GAMM</name>
<dbReference type="Proteomes" id="UP001500392">
    <property type="component" value="Unassembled WGS sequence"/>
</dbReference>
<keyword evidence="1" id="KW-0472">Membrane</keyword>
<evidence type="ECO:0000313" key="3">
    <source>
        <dbReference type="EMBL" id="GAA4088255.1"/>
    </source>
</evidence>
<feature type="transmembrane region" description="Helical" evidence="1">
    <location>
        <begin position="21"/>
        <end position="39"/>
    </location>
</feature>
<gene>
    <name evidence="3" type="ORF">GCM10022414_08850</name>
</gene>
<feature type="transmembrane region" description="Helical" evidence="1">
    <location>
        <begin position="88"/>
        <end position="109"/>
    </location>
</feature>
<evidence type="ECO:0000313" key="4">
    <source>
        <dbReference type="Proteomes" id="UP001500392"/>
    </source>
</evidence>
<feature type="transmembrane region" description="Helical" evidence="1">
    <location>
        <begin position="129"/>
        <end position="149"/>
    </location>
</feature>
<dbReference type="EMBL" id="BAABDM010000001">
    <property type="protein sequence ID" value="GAA4088255.1"/>
    <property type="molecule type" value="Genomic_DNA"/>
</dbReference>